<evidence type="ECO:0000259" key="3">
    <source>
        <dbReference type="Pfam" id="PF22422"/>
    </source>
</evidence>
<dbReference type="Gene3D" id="1.50.10.10">
    <property type="match status" value="1"/>
</dbReference>
<feature type="domain" description="Putative glycogen debranching enzyme N-terminal" evidence="2">
    <location>
        <begin position="20"/>
        <end position="201"/>
    </location>
</feature>
<dbReference type="Proteomes" id="UP000199408">
    <property type="component" value="Unassembled WGS sequence"/>
</dbReference>
<dbReference type="RefSeq" id="WP_091296961.1">
    <property type="nucleotide sequence ID" value="NZ_FMDN01000009.1"/>
</dbReference>
<dbReference type="EMBL" id="FMDN01000009">
    <property type="protein sequence ID" value="SCG55459.1"/>
    <property type="molecule type" value="Genomic_DNA"/>
</dbReference>
<keyword evidence="5" id="KW-1185">Reference proteome</keyword>
<dbReference type="OrthoDB" id="9759959at2"/>
<evidence type="ECO:0000313" key="4">
    <source>
        <dbReference type="EMBL" id="SCG55459.1"/>
    </source>
</evidence>
<evidence type="ECO:0000313" key="5">
    <source>
        <dbReference type="Proteomes" id="UP000199408"/>
    </source>
</evidence>
<dbReference type="GO" id="GO:0005975">
    <property type="term" value="P:carbohydrate metabolic process"/>
    <property type="evidence" value="ECO:0007669"/>
    <property type="project" value="InterPro"/>
</dbReference>
<evidence type="ECO:0000256" key="1">
    <source>
        <dbReference type="SAM" id="MobiDB-lite"/>
    </source>
</evidence>
<feature type="region of interest" description="Disordered" evidence="1">
    <location>
        <begin position="686"/>
        <end position="710"/>
    </location>
</feature>
<protein>
    <submittedName>
        <fullName evidence="4">Glycogen debranching enzyme (Alpha-1,6-glucosidase)</fullName>
    </submittedName>
</protein>
<dbReference type="InterPro" id="IPR012341">
    <property type="entry name" value="6hp_glycosidase-like_sf"/>
</dbReference>
<dbReference type="InterPro" id="IPR054491">
    <property type="entry name" value="MGH1-like_GH"/>
</dbReference>
<feature type="domain" description="Mannosylglycerate hydrolase MGH1-like glycoside hydrolase" evidence="3">
    <location>
        <begin position="339"/>
        <end position="581"/>
    </location>
</feature>
<sequence>MIERHLQPLLHELVGAVLAPTSALGDRAGQIRPTGVQGVFHADTRVLSRAELRIDDREPEALTHGPAGPHGTRFVGLARWLGDPGPDPTVRVERTRRVGPHGLDEEVRVVSTAAVPVQATVGVDLACDLAPIEVVKSGATTAPLKARPGQPGQVSWTADGVTVTVTGDGATGHADGDRATAPRLCWPITLRPRETVTLRWRLRVHDPRAVVTAPAGEPEWARPQVRADDRRLVRLLDRSLDDLRGLRLTDATAPGDVFLGAGVPWFLTLFGRDSLWAARMMLPLGTDLAAGTLRVLARRQGARVDPATGEAPGKILHELRRHEFTLDDGLRLPPAYYGTVDATMLWVSLLHDAWRWGLPADQIEPLLPHLEAALGWLGEHADADGDGLVEYVDTTGHGLANQGWKDSGDAVRFHDGRLAAPPIVLAEVQGYAYQAAINGADLLDAFGRPGGDRWRGYAARLAERFRASFWVDGGPDGPRPALALDRDKRPVDSLTSNIGHLLGTGLLSVEEETRVAALLTGAALAGGFGLRTMSIDDAGFSSLSYHCGSIWAHDTAIVLAGLARAGFRQAALGLAEGLLGAAEAFDYRLPELYGGDDRDLLGRPTPYPAACRPQAWSAAAAVLLLQAATGLYPDVPAGTVRLAPLAGAELGAVAVAGLRVAGAPVDVTVDRDGAAAVSGLPGHLSVTKPAAGRSTVPAPRPADDTVALPR</sequence>
<dbReference type="Pfam" id="PF22422">
    <property type="entry name" value="MGH1-like_GH"/>
    <property type="match status" value="1"/>
</dbReference>
<accession>A0A1C5IBL6</accession>
<dbReference type="SUPFAM" id="SSF48208">
    <property type="entry name" value="Six-hairpin glycosidases"/>
    <property type="match status" value="1"/>
</dbReference>
<gene>
    <name evidence="4" type="ORF">GA0070560_109158</name>
</gene>
<proteinExistence type="predicted"/>
<dbReference type="Pfam" id="PF14742">
    <property type="entry name" value="GDE_N_bis"/>
    <property type="match status" value="1"/>
</dbReference>
<dbReference type="InterPro" id="IPR032856">
    <property type="entry name" value="GDE_N_bis"/>
</dbReference>
<dbReference type="STRING" id="47864.GA0070560_109158"/>
<name>A0A1C5IBL6_9ACTN</name>
<organism evidence="4 5">
    <name type="scientific">Micromonospora halophytica</name>
    <dbReference type="NCBI Taxonomy" id="47864"/>
    <lineage>
        <taxon>Bacteria</taxon>
        <taxon>Bacillati</taxon>
        <taxon>Actinomycetota</taxon>
        <taxon>Actinomycetes</taxon>
        <taxon>Micromonosporales</taxon>
        <taxon>Micromonosporaceae</taxon>
        <taxon>Micromonospora</taxon>
    </lineage>
</organism>
<reference evidence="5" key="1">
    <citation type="submission" date="2016-06" db="EMBL/GenBank/DDBJ databases">
        <authorList>
            <person name="Varghese N."/>
        </authorList>
    </citation>
    <scope>NUCLEOTIDE SEQUENCE [LARGE SCALE GENOMIC DNA]</scope>
    <source>
        <strain evidence="5">DSM 43171</strain>
    </source>
</reference>
<dbReference type="AlphaFoldDB" id="A0A1C5IBL6"/>
<dbReference type="InterPro" id="IPR008928">
    <property type="entry name" value="6-hairpin_glycosidase_sf"/>
</dbReference>
<evidence type="ECO:0000259" key="2">
    <source>
        <dbReference type="Pfam" id="PF14742"/>
    </source>
</evidence>